<dbReference type="Gene3D" id="3.40.50.2300">
    <property type="match status" value="1"/>
</dbReference>
<dbReference type="AlphaFoldDB" id="A0A829AC61"/>
<keyword evidence="1 3" id="KW-0597">Phosphoprotein</keyword>
<evidence type="ECO:0000259" key="4">
    <source>
        <dbReference type="PROSITE" id="PS50110"/>
    </source>
</evidence>
<proteinExistence type="predicted"/>
<gene>
    <name evidence="5" type="ORF">OKA_04437</name>
</gene>
<dbReference type="RefSeq" id="WP_002342852.1">
    <property type="nucleotide sequence ID" value="NZ_KB029916.1"/>
</dbReference>
<dbReference type="InterPro" id="IPR001789">
    <property type="entry name" value="Sig_transdc_resp-reg_receiver"/>
</dbReference>
<keyword evidence="2" id="KW-0902">Two-component regulatory system</keyword>
<dbReference type="SMART" id="SM00448">
    <property type="entry name" value="REC"/>
    <property type="match status" value="1"/>
</dbReference>
<accession>A0A829AC61</accession>
<dbReference type="GO" id="GO:0000160">
    <property type="term" value="P:phosphorelay signal transduction system"/>
    <property type="evidence" value="ECO:0007669"/>
    <property type="project" value="UniProtKB-KW"/>
</dbReference>
<reference evidence="5 6" key="1">
    <citation type="submission" date="2012-12" db="EMBL/GenBank/DDBJ databases">
        <title>The Genome Sequence of Enterococcus faecium E2039.</title>
        <authorList>
            <consortium name="The Broad Institute Genome Sequencing Platform"/>
            <consortium name="The Broad Institute Genome Sequencing Center for Infectious Disease"/>
            <person name="Earl A.M."/>
            <person name="Gilmore M.S."/>
            <person name="van Schaik W."/>
            <person name="Lebreton F."/>
            <person name="Willems R.J."/>
            <person name="Walker B."/>
            <person name="Young S.K."/>
            <person name="Zeng Q."/>
            <person name="Gargeya S."/>
            <person name="Fitzgerald M."/>
            <person name="Haas B."/>
            <person name="Abouelleil A."/>
            <person name="Alvarado L."/>
            <person name="Arachchi H.M."/>
            <person name="Berlin A.M."/>
            <person name="Chapman S.B."/>
            <person name="Dewar J."/>
            <person name="Goldberg J."/>
            <person name="Griggs A."/>
            <person name="Gujja S."/>
            <person name="Hansen M."/>
            <person name="Howarth C."/>
            <person name="Imamovic A."/>
            <person name="Larimer J."/>
            <person name="McCowan C."/>
            <person name="Murphy C."/>
            <person name="Neiman D."/>
            <person name="Pearson M."/>
            <person name="Priest M."/>
            <person name="Roberts A."/>
            <person name="Saif S."/>
            <person name="Shea T."/>
            <person name="Sisk P."/>
            <person name="Sykes S."/>
            <person name="Wortman J."/>
            <person name="Nusbaum C."/>
            <person name="Birren B."/>
        </authorList>
    </citation>
    <scope>NUCLEOTIDE SEQUENCE [LARGE SCALE GENOMIC DNA]</scope>
    <source>
        <strain evidence="5 6">E2039</strain>
    </source>
</reference>
<dbReference type="PROSITE" id="PS50110">
    <property type="entry name" value="RESPONSE_REGULATORY"/>
    <property type="match status" value="1"/>
</dbReference>
<evidence type="ECO:0000256" key="1">
    <source>
        <dbReference type="ARBA" id="ARBA00022553"/>
    </source>
</evidence>
<name>A0A829AC61_ENTFC</name>
<dbReference type="InterPro" id="IPR011006">
    <property type="entry name" value="CheY-like_superfamily"/>
</dbReference>
<feature type="domain" description="Response regulatory" evidence="4">
    <location>
        <begin position="3"/>
        <end position="118"/>
    </location>
</feature>
<evidence type="ECO:0000256" key="2">
    <source>
        <dbReference type="ARBA" id="ARBA00023012"/>
    </source>
</evidence>
<dbReference type="EMBL" id="AHXS01000016">
    <property type="protein sequence ID" value="ELB39815.1"/>
    <property type="molecule type" value="Genomic_DNA"/>
</dbReference>
<dbReference type="Pfam" id="PF00072">
    <property type="entry name" value="Response_reg"/>
    <property type="match status" value="1"/>
</dbReference>
<evidence type="ECO:0000313" key="6">
    <source>
        <dbReference type="Proteomes" id="UP000010504"/>
    </source>
</evidence>
<dbReference type="CDD" id="cd00156">
    <property type="entry name" value="REC"/>
    <property type="match status" value="1"/>
</dbReference>
<dbReference type="Proteomes" id="UP000010504">
    <property type="component" value="Unassembled WGS sequence"/>
</dbReference>
<feature type="modified residue" description="4-aspartylphosphate" evidence="3">
    <location>
        <position position="55"/>
    </location>
</feature>
<comment type="caution">
    <text evidence="5">The sequence shown here is derived from an EMBL/GenBank/DDBJ whole genome shotgun (WGS) entry which is preliminary data.</text>
</comment>
<dbReference type="PANTHER" id="PTHR44591">
    <property type="entry name" value="STRESS RESPONSE REGULATOR PROTEIN 1"/>
    <property type="match status" value="1"/>
</dbReference>
<sequence length="140" mass="16752">MLKVAICDDELGITNYVGNLLQNYDPDLFEPYVYYDSSKLIKQMDQLNFDMYILDIEFPGKNGMEVADFIRQNDFNVPIIFLTSYREYMEKVFKLHTFDYILKPLEQNYFFQVIERAIKYLGVLNNKLSFPIEKRIIESR</sequence>
<evidence type="ECO:0000313" key="5">
    <source>
        <dbReference type="EMBL" id="ELB39815.1"/>
    </source>
</evidence>
<protein>
    <recommendedName>
        <fullName evidence="4">Response regulatory domain-containing protein</fullName>
    </recommendedName>
</protein>
<dbReference type="InterPro" id="IPR050595">
    <property type="entry name" value="Bact_response_regulator"/>
</dbReference>
<dbReference type="PANTHER" id="PTHR44591:SF14">
    <property type="entry name" value="PROTEIN PILG"/>
    <property type="match status" value="1"/>
</dbReference>
<dbReference type="SUPFAM" id="SSF52172">
    <property type="entry name" value="CheY-like"/>
    <property type="match status" value="1"/>
</dbReference>
<organism evidence="5 6">
    <name type="scientific">Enterococcus faecium EnGen0026</name>
    <dbReference type="NCBI Taxonomy" id="1138917"/>
    <lineage>
        <taxon>Bacteria</taxon>
        <taxon>Bacillati</taxon>
        <taxon>Bacillota</taxon>
        <taxon>Bacilli</taxon>
        <taxon>Lactobacillales</taxon>
        <taxon>Enterococcaceae</taxon>
        <taxon>Enterococcus</taxon>
    </lineage>
</organism>
<evidence type="ECO:0000256" key="3">
    <source>
        <dbReference type="PROSITE-ProRule" id="PRU00169"/>
    </source>
</evidence>